<evidence type="ECO:0000256" key="3">
    <source>
        <dbReference type="ARBA" id="ARBA00022448"/>
    </source>
</evidence>
<keyword evidence="4" id="KW-0679">Respiratory chain</keyword>
<comment type="subunit">
    <text evidence="11">Component of the ubiquinol-cytochrome c oxidoreductase (cytochrome b-c1 complex, complex III, CIII), a multisubunit enzyme composed of 10 subunits. The complex is composed of 3 respiratory subunits cytochrome b (MT-CYB), cytochrome c1 (CYC1-1 or CYC1-2) and Rieske protein (UCR1-1 or UCR1-2), 2 core protein subunits MPPalpha1 (or MPPalpha2) and MPPB, and 5 low-molecular weight protein subunits QCR7-1 (or QCR7-2), UCRQ-1 (or UCRQ-2), QCR9, UCRY and probably QCR6-1 (or QCR6-2). The complex exists as an obligatory dimer and forms supercomplexes (SCs) in the inner mitochondrial membrane with NADH-ubiquinone oxidoreductase (complex I, CI), resulting in different assemblies (supercomplexes SCI(1)III(2) and SCI(2)III(4)).</text>
</comment>
<name>A0A654E9X8_ARATH</name>
<dbReference type="GO" id="GO:0006122">
    <property type="term" value="P:mitochondrial electron transport, ubiquinol to cytochrome c"/>
    <property type="evidence" value="ECO:0007669"/>
    <property type="project" value="InterPro"/>
</dbReference>
<dbReference type="InterPro" id="IPR036811">
    <property type="entry name" value="Ubol_cytC_Rdtase_hinge_dom_sf"/>
</dbReference>
<evidence type="ECO:0000256" key="6">
    <source>
        <dbReference type="ARBA" id="ARBA00022982"/>
    </source>
</evidence>
<dbReference type="Gene3D" id="1.10.287.20">
    <property type="entry name" value="Ubiquinol-cytochrome C reductase hinge domain"/>
    <property type="match status" value="1"/>
</dbReference>
<proteinExistence type="inferred from homology"/>
<dbReference type="ExpressionAtlas" id="A0A654E9X8">
    <property type="expression patterns" value="baseline and differential"/>
</dbReference>
<evidence type="ECO:0000256" key="4">
    <source>
        <dbReference type="ARBA" id="ARBA00022660"/>
    </source>
</evidence>
<dbReference type="PANTHER" id="PTHR15336:SF18">
    <property type="entry name" value="CYTOCHROME B-C1 COMPLEX SUBUNIT 6-1, MITOCHONDRIAL"/>
    <property type="match status" value="1"/>
</dbReference>
<keyword evidence="7" id="KW-0496">Mitochondrion</keyword>
<dbReference type="GO" id="GO:0005743">
    <property type="term" value="C:mitochondrial inner membrane"/>
    <property type="evidence" value="ECO:0007669"/>
    <property type="project" value="UniProtKB-SubCell"/>
</dbReference>
<evidence type="ECO:0000313" key="14">
    <source>
        <dbReference type="Araport" id="AT1G15120"/>
    </source>
</evidence>
<accession>A0A654E9X8</accession>
<evidence type="ECO:0000256" key="8">
    <source>
        <dbReference type="ARBA" id="ARBA00023136"/>
    </source>
</evidence>
<dbReference type="FunFam" id="1.10.287.20:FF:000001">
    <property type="entry name" value="Cytochrome b-c1 complex subunit 6"/>
    <property type="match status" value="1"/>
</dbReference>
<keyword evidence="9" id="KW-1015">Disulfide bond</keyword>
<gene>
    <name evidence="14" type="ordered locus">At1g15120</name>
    <name evidence="15" type="ORF">AN1_LOCUS1640</name>
</gene>
<dbReference type="SUPFAM" id="SSF81531">
    <property type="entry name" value="Non-heme 11 kDa protein of cytochrome bc1 complex (Ubiquinol-cytochrome c reductase)"/>
    <property type="match status" value="1"/>
</dbReference>
<dbReference type="AlphaFoldDB" id="A0A654E9X8"/>
<dbReference type="Proteomes" id="UP000426265">
    <property type="component" value="Unassembled WGS sequence"/>
</dbReference>
<keyword evidence="5" id="KW-0999">Mitochondrion inner membrane</keyword>
<keyword evidence="6" id="KW-0249">Electron transport</keyword>
<evidence type="ECO:0000256" key="11">
    <source>
        <dbReference type="ARBA" id="ARBA00063866"/>
    </source>
</evidence>
<dbReference type="PANTHER" id="PTHR15336">
    <property type="entry name" value="UBIQUINOL-CYTOCHROME C REDUCTASE COMPLEX 7.8 KDA PROTEIN"/>
    <property type="match status" value="1"/>
</dbReference>
<comment type="similarity">
    <text evidence="2">Belongs to the UQCRH/QCR6 family.</text>
</comment>
<comment type="subcellular location">
    <subcellularLocation>
        <location evidence="1">Mitochondrion inner membrane</location>
        <topology evidence="1">Peripheral membrane protein</topology>
        <orientation evidence="1">Intermembrane side</orientation>
    </subcellularLocation>
</comment>
<evidence type="ECO:0000256" key="10">
    <source>
        <dbReference type="ARBA" id="ARBA00044364"/>
    </source>
</evidence>
<evidence type="ECO:0000256" key="12">
    <source>
        <dbReference type="ARBA" id="ARBA00076110"/>
    </source>
</evidence>
<dbReference type="EMBL" id="CACRSJ010000104">
    <property type="protein sequence ID" value="VYS46139.1"/>
    <property type="molecule type" value="Genomic_DNA"/>
</dbReference>
<sequence>MMSEVKEYSDKDRMPLRESRVLNGLLEFQEARESRVFNGLLKVLLPCFFESRSPLSISVFSFQLTFNMADDEVVDPKKYLEESCKPKCVKPLLEYQACVKRIQGDDSGHKHCTGQYFDYWQCIDKCFDTEMKLDFGSSGCTKAVCETKMKRGEAGDSIVLSLLHVV</sequence>
<organism evidence="15 16">
    <name type="scientific">Arabidopsis thaliana</name>
    <name type="common">Mouse-ear cress</name>
    <dbReference type="NCBI Taxonomy" id="3702"/>
    <lineage>
        <taxon>Eukaryota</taxon>
        <taxon>Viridiplantae</taxon>
        <taxon>Streptophyta</taxon>
        <taxon>Embryophyta</taxon>
        <taxon>Tracheophyta</taxon>
        <taxon>Spermatophyta</taxon>
        <taxon>Magnoliopsida</taxon>
        <taxon>eudicotyledons</taxon>
        <taxon>Gunneridae</taxon>
        <taxon>Pentapetalae</taxon>
        <taxon>rosids</taxon>
        <taxon>malvids</taxon>
        <taxon>Brassicales</taxon>
        <taxon>Brassicaceae</taxon>
        <taxon>Camelineae</taxon>
        <taxon>Arabidopsis</taxon>
    </lineage>
</organism>
<keyword evidence="3" id="KW-0813">Transport</keyword>
<dbReference type="InterPro" id="IPR003422">
    <property type="entry name" value="Cyt_b-c1_6"/>
</dbReference>
<reference evidence="15 16" key="1">
    <citation type="submission" date="2019-11" db="EMBL/GenBank/DDBJ databases">
        <authorList>
            <person name="Jiao W.-B."/>
            <person name="Schneeberger K."/>
        </authorList>
    </citation>
    <scope>NUCLEOTIDE SEQUENCE [LARGE SCALE GENOMIC DNA]</scope>
    <source>
        <strain evidence="16">cv. An-1</strain>
    </source>
</reference>
<evidence type="ECO:0000313" key="15">
    <source>
        <dbReference type="EMBL" id="VYS46139.1"/>
    </source>
</evidence>
<evidence type="ECO:0000256" key="5">
    <source>
        <dbReference type="ARBA" id="ARBA00022792"/>
    </source>
</evidence>
<dbReference type="Pfam" id="PF02320">
    <property type="entry name" value="UCR_hinge"/>
    <property type="match status" value="1"/>
</dbReference>
<evidence type="ECO:0000256" key="2">
    <source>
        <dbReference type="ARBA" id="ARBA00006498"/>
    </source>
</evidence>
<dbReference type="SMR" id="A0A654E9X8"/>
<dbReference type="GeneID" id="838075"/>
<evidence type="ECO:0000256" key="1">
    <source>
        <dbReference type="ARBA" id="ARBA00004137"/>
    </source>
</evidence>
<keyword evidence="8" id="KW-0472">Membrane</keyword>
<dbReference type="InterPro" id="IPR023184">
    <property type="entry name" value="Ubol_cytC_Rdtase_hinge_dom"/>
</dbReference>
<feature type="domain" description="Ubiquinol-cytochrome C reductase hinge" evidence="13">
    <location>
        <begin position="75"/>
        <end position="128"/>
    </location>
</feature>
<dbReference type="Araport" id="AT1G15120"/>
<evidence type="ECO:0000256" key="7">
    <source>
        <dbReference type="ARBA" id="ARBA00023128"/>
    </source>
</evidence>
<evidence type="ECO:0000256" key="9">
    <source>
        <dbReference type="ARBA" id="ARBA00023157"/>
    </source>
</evidence>
<evidence type="ECO:0000313" key="16">
    <source>
        <dbReference type="Proteomes" id="UP000426265"/>
    </source>
</evidence>
<evidence type="ECO:0000259" key="13">
    <source>
        <dbReference type="Pfam" id="PF02320"/>
    </source>
</evidence>
<protein>
    <recommendedName>
        <fullName evidence="12">Complex III subunit VI</fullName>
    </recommendedName>
    <alternativeName>
        <fullName evidence="10">Mitochondrial hinge protein</fullName>
    </alternativeName>
</protein>